<evidence type="ECO:0000313" key="7">
    <source>
        <dbReference type="EMBL" id="ORY60762.1"/>
    </source>
</evidence>
<feature type="transmembrane region" description="Helical" evidence="6">
    <location>
        <begin position="318"/>
        <end position="335"/>
    </location>
</feature>
<dbReference type="InParanoid" id="A0A1Y2DNB1"/>
<dbReference type="PANTHER" id="PTHR30249:SF0">
    <property type="entry name" value="PLASTIDAL GLYCOLATE_GLYCERATE TRANSLOCATOR 1, CHLOROPLASTIC"/>
    <property type="match status" value="1"/>
</dbReference>
<feature type="compositionally biased region" description="Polar residues" evidence="5">
    <location>
        <begin position="190"/>
        <end position="204"/>
    </location>
</feature>
<dbReference type="Pfam" id="PF04172">
    <property type="entry name" value="LrgB"/>
    <property type="match status" value="1"/>
</dbReference>
<keyword evidence="8" id="KW-1185">Reference proteome</keyword>
<feature type="transmembrane region" description="Helical" evidence="6">
    <location>
        <begin position="453"/>
        <end position="477"/>
    </location>
</feature>
<dbReference type="OrthoDB" id="2502820at2759"/>
<evidence type="ECO:0000313" key="8">
    <source>
        <dbReference type="Proteomes" id="UP000193689"/>
    </source>
</evidence>
<evidence type="ECO:0000256" key="3">
    <source>
        <dbReference type="ARBA" id="ARBA00022989"/>
    </source>
</evidence>
<comment type="caution">
    <text evidence="7">The sequence shown here is derived from an EMBL/GenBank/DDBJ whole genome shotgun (WGS) entry which is preliminary data.</text>
</comment>
<proteinExistence type="predicted"/>
<evidence type="ECO:0000256" key="6">
    <source>
        <dbReference type="SAM" id="Phobius"/>
    </source>
</evidence>
<organism evidence="7 8">
    <name type="scientific">Pseudomassariella vexata</name>
    <dbReference type="NCBI Taxonomy" id="1141098"/>
    <lineage>
        <taxon>Eukaryota</taxon>
        <taxon>Fungi</taxon>
        <taxon>Dikarya</taxon>
        <taxon>Ascomycota</taxon>
        <taxon>Pezizomycotina</taxon>
        <taxon>Sordariomycetes</taxon>
        <taxon>Xylariomycetidae</taxon>
        <taxon>Amphisphaeriales</taxon>
        <taxon>Pseudomassariaceae</taxon>
        <taxon>Pseudomassariella</taxon>
    </lineage>
</organism>
<protein>
    <submittedName>
        <fullName evidence="7">LrgB-like family-domain-containing protein</fullName>
    </submittedName>
</protein>
<feature type="region of interest" description="Disordered" evidence="5">
    <location>
        <begin position="166"/>
        <end position="232"/>
    </location>
</feature>
<dbReference type="PANTHER" id="PTHR30249">
    <property type="entry name" value="PUTATIVE SEROTONIN TRANSPORTER"/>
    <property type="match status" value="1"/>
</dbReference>
<feature type="transmembrane region" description="Helical" evidence="6">
    <location>
        <begin position="33"/>
        <end position="53"/>
    </location>
</feature>
<dbReference type="GO" id="GO:0016020">
    <property type="term" value="C:membrane"/>
    <property type="evidence" value="ECO:0007669"/>
    <property type="project" value="UniProtKB-SubCell"/>
</dbReference>
<gene>
    <name evidence="7" type="ORF">BCR38DRAFT_487824</name>
</gene>
<dbReference type="InterPro" id="IPR007300">
    <property type="entry name" value="CidB/LrgB"/>
</dbReference>
<feature type="transmembrane region" description="Helical" evidence="6">
    <location>
        <begin position="130"/>
        <end position="149"/>
    </location>
</feature>
<feature type="transmembrane region" description="Helical" evidence="6">
    <location>
        <begin position="510"/>
        <end position="535"/>
    </location>
</feature>
<keyword evidence="3 6" id="KW-1133">Transmembrane helix</keyword>
<accession>A0A1Y2DNB1</accession>
<keyword evidence="4 6" id="KW-0472">Membrane</keyword>
<feature type="transmembrane region" description="Helical" evidence="6">
    <location>
        <begin position="59"/>
        <end position="78"/>
    </location>
</feature>
<dbReference type="Proteomes" id="UP000193689">
    <property type="component" value="Unassembled WGS sequence"/>
</dbReference>
<evidence type="ECO:0000256" key="5">
    <source>
        <dbReference type="SAM" id="MobiDB-lite"/>
    </source>
</evidence>
<dbReference type="GeneID" id="63780411"/>
<dbReference type="AlphaFoldDB" id="A0A1Y2DNB1"/>
<dbReference type="RefSeq" id="XP_040712989.1">
    <property type="nucleotide sequence ID" value="XM_040864199.1"/>
</dbReference>
<evidence type="ECO:0000256" key="1">
    <source>
        <dbReference type="ARBA" id="ARBA00004141"/>
    </source>
</evidence>
<name>A0A1Y2DNB1_9PEZI</name>
<feature type="transmembrane region" description="Helical" evidence="6">
    <location>
        <begin position="268"/>
        <end position="286"/>
    </location>
</feature>
<sequence length="547" mass="58707">MAIGNGKDDLFGDLISAVKIAVRNSRHHVIQSWFWIPVGILAVLAACFGVNQILRVARITFPASVACLLVLLFTLLLSERFLGEHWTRKFVNLIEIPCGWSLRWINVFFSPSFVLLPLSPPIGAVEVFKIIAVFVVGYLVGMAVTAYMVRGLQVALGTSKRAMTERAEELGAESDDIPMSVTPRGGETPTPLTISAVPSSTNMLLQPPPTSRAPSQASSQARSEELAPEASSEANGVLEHVPSLSSQAPEPSSRSALWAAELTSRLPALIYLSIFLFVGIPIYYVLDYAMPMQLSFAVLTYLGALSIPSNWRQYLHPVLVSALFTAIGLWILALIKGGTLTTALTEYKTGAKYLALWEGDHNLPGAGDIFSSVLDVSIVALALPMFQYRRELRQHFFAIVVPSIVMSIGSLFAYPYISCIIGISAERSLAFASRSLTLALAIPATDSLGGDPYTVAAVAITSGIFGALFGQKILALFRIPEDDYVTRGVTLGANSSAIATAMLLRSDPRAAALSSLSLSIFGTITVLFAAIPIIANTVRFTVGLPAL</sequence>
<evidence type="ECO:0000256" key="4">
    <source>
        <dbReference type="ARBA" id="ARBA00023136"/>
    </source>
</evidence>
<reference evidence="7 8" key="1">
    <citation type="submission" date="2016-07" db="EMBL/GenBank/DDBJ databases">
        <title>Pervasive Adenine N6-methylation of Active Genes in Fungi.</title>
        <authorList>
            <consortium name="DOE Joint Genome Institute"/>
            <person name="Mondo S.J."/>
            <person name="Dannebaum R.O."/>
            <person name="Kuo R.C."/>
            <person name="Labutti K."/>
            <person name="Haridas S."/>
            <person name="Kuo A."/>
            <person name="Salamov A."/>
            <person name="Ahrendt S.R."/>
            <person name="Lipzen A."/>
            <person name="Sullivan W."/>
            <person name="Andreopoulos W.B."/>
            <person name="Clum A."/>
            <person name="Lindquist E."/>
            <person name="Daum C."/>
            <person name="Ramamoorthy G.K."/>
            <person name="Gryganskyi A."/>
            <person name="Culley D."/>
            <person name="Magnuson J.K."/>
            <person name="James T.Y."/>
            <person name="O'Malley M.A."/>
            <person name="Stajich J.E."/>
            <person name="Spatafora J.W."/>
            <person name="Visel A."/>
            <person name="Grigoriev I.V."/>
        </authorList>
    </citation>
    <scope>NUCLEOTIDE SEQUENCE [LARGE SCALE GENOMIC DNA]</scope>
    <source>
        <strain evidence="7 8">CBS 129021</strain>
    </source>
</reference>
<feature type="transmembrane region" description="Helical" evidence="6">
    <location>
        <begin position="395"/>
        <end position="417"/>
    </location>
</feature>
<dbReference type="EMBL" id="MCFJ01000011">
    <property type="protein sequence ID" value="ORY60762.1"/>
    <property type="molecule type" value="Genomic_DNA"/>
</dbReference>
<feature type="compositionally biased region" description="Low complexity" evidence="5">
    <location>
        <begin position="212"/>
        <end position="221"/>
    </location>
</feature>
<evidence type="ECO:0000256" key="2">
    <source>
        <dbReference type="ARBA" id="ARBA00022692"/>
    </source>
</evidence>
<comment type="subcellular location">
    <subcellularLocation>
        <location evidence="1">Membrane</location>
        <topology evidence="1">Multi-pass membrane protein</topology>
    </subcellularLocation>
</comment>
<keyword evidence="2 6" id="KW-0812">Transmembrane</keyword>